<dbReference type="NCBIfam" id="NF007092">
    <property type="entry name" value="PRK09546.1"/>
    <property type="match status" value="1"/>
</dbReference>
<proteinExistence type="inferred from homology"/>
<keyword evidence="10 11" id="KW-0472">Membrane</keyword>
<keyword evidence="9" id="KW-0406">Ion transport</keyword>
<dbReference type="InterPro" id="IPR045861">
    <property type="entry name" value="CorA_cytoplasmic_dom"/>
</dbReference>
<reference evidence="12 13" key="1">
    <citation type="journal article" date="2018" name="Environ. Microbiol.">
        <title>Genomes of ubiquitous marine and hypersaline Hydrogenovibrio, Thiomicrorhabdus and Thiomicrospira spp. encode a diversity of mechanisms to sustain chemolithoautotrophy in heterogeneous environments.</title>
        <authorList>
            <person name="Scott K.M."/>
            <person name="Williams J."/>
            <person name="Porter C.M.B."/>
            <person name="Russel S."/>
            <person name="Harmer T.L."/>
            <person name="Paul J.H."/>
            <person name="Antonen K.M."/>
            <person name="Bridges M.K."/>
            <person name="Camper G.J."/>
            <person name="Campla C.K."/>
            <person name="Casella L.G."/>
            <person name="Chase E."/>
            <person name="Conrad J.W."/>
            <person name="Cruz M.C."/>
            <person name="Dunlap D.S."/>
            <person name="Duran L."/>
            <person name="Fahsbender E.M."/>
            <person name="Goldsmith D.B."/>
            <person name="Keeley R.F."/>
            <person name="Kondoff M.R."/>
            <person name="Kussy B.I."/>
            <person name="Lane M.K."/>
            <person name="Lawler S."/>
            <person name="Leigh B.A."/>
            <person name="Lewis C."/>
            <person name="Lostal L.M."/>
            <person name="Marking D."/>
            <person name="Mancera P.A."/>
            <person name="McClenthan E.C."/>
            <person name="McIntyre E.A."/>
            <person name="Mine J.A."/>
            <person name="Modi S."/>
            <person name="Moore B.D."/>
            <person name="Morgan W.A."/>
            <person name="Nelson K.M."/>
            <person name="Nguyen K.N."/>
            <person name="Ogburn N."/>
            <person name="Parrino D.G."/>
            <person name="Pedapudi A.D."/>
            <person name="Pelham R.P."/>
            <person name="Preece A.M."/>
            <person name="Rampersad E.A."/>
            <person name="Richardson J.C."/>
            <person name="Rodgers C.M."/>
            <person name="Schaffer B.L."/>
            <person name="Sheridan N.E."/>
            <person name="Solone M.R."/>
            <person name="Staley Z.R."/>
            <person name="Tabuchi M."/>
            <person name="Waide R.J."/>
            <person name="Wanjugi P.W."/>
            <person name="Young S."/>
            <person name="Clum A."/>
            <person name="Daum C."/>
            <person name="Huntemann M."/>
            <person name="Ivanova N."/>
            <person name="Kyrpides N."/>
            <person name="Mikhailova N."/>
            <person name="Palaniappan K."/>
            <person name="Pillay M."/>
            <person name="Reddy T.B.K."/>
            <person name="Shapiro N."/>
            <person name="Stamatis D."/>
            <person name="Varghese N."/>
            <person name="Woyke T."/>
            <person name="Boden R."/>
            <person name="Freyermuth S.K."/>
            <person name="Kerfeld C.A."/>
        </authorList>
    </citation>
    <scope>NUCLEOTIDE SEQUENCE [LARGE SCALE GENOMIC DNA]</scope>
    <source>
        <strain evidence="12 13">JR-2</strain>
    </source>
</reference>
<evidence type="ECO:0000256" key="1">
    <source>
        <dbReference type="ARBA" id="ARBA00004651"/>
    </source>
</evidence>
<keyword evidence="7" id="KW-0862">Zinc</keyword>
<gene>
    <name evidence="12" type="primary">zntB</name>
    <name evidence="12" type="ORF">EPV75_05270</name>
</gene>
<evidence type="ECO:0000256" key="9">
    <source>
        <dbReference type="ARBA" id="ARBA00023065"/>
    </source>
</evidence>
<dbReference type="GO" id="GO:0050897">
    <property type="term" value="F:cobalt ion binding"/>
    <property type="evidence" value="ECO:0007669"/>
    <property type="project" value="TreeGrafter"/>
</dbReference>
<evidence type="ECO:0000256" key="5">
    <source>
        <dbReference type="ARBA" id="ARBA00022519"/>
    </source>
</evidence>
<evidence type="ECO:0000256" key="7">
    <source>
        <dbReference type="ARBA" id="ARBA00022833"/>
    </source>
</evidence>
<dbReference type="Proteomes" id="UP000285478">
    <property type="component" value="Chromosome"/>
</dbReference>
<dbReference type="PANTHER" id="PTHR46494">
    <property type="entry name" value="CORA FAMILY METAL ION TRANSPORTER (EUROFUNG)"/>
    <property type="match status" value="1"/>
</dbReference>
<keyword evidence="13" id="KW-1185">Reference proteome</keyword>
<evidence type="ECO:0000256" key="3">
    <source>
        <dbReference type="ARBA" id="ARBA00022448"/>
    </source>
</evidence>
<keyword evidence="8 11" id="KW-1133">Transmembrane helix</keyword>
<sequence length="327" mass="37039">MSDSPQDAGFLHAFLLDGRGGGRRLTWSEAQNWQPSDGCLWLHMDYSAPLTRDWLRHHSQLDHLITDALLSEESRPRTVGVGDGLLMALRGVNKNPGADPEDMVSIRIWADDNRVITTLKRNLVSVNTLATRLEKGKGPHDSADLLISLTDQLILMMSDTVDDFEDQIAELETQTLTSENPTLKSELAALRRQTIAIKRYLAPKREAMNRLLVEKVSWLTPDHRMQLREVNDRLIRHIEDIDAVRERTAVAHEEVLSRISEQLNERMYVLSIIAAIFLPLGFFTGLLGVNLNGIPGSESPYAFIVFTAALILVVAVQFWLFKRRKWL</sequence>
<dbReference type="InterPro" id="IPR045863">
    <property type="entry name" value="CorA_TM1_TM2"/>
</dbReference>
<evidence type="ECO:0000256" key="10">
    <source>
        <dbReference type="ARBA" id="ARBA00023136"/>
    </source>
</evidence>
<dbReference type="PANTHER" id="PTHR46494:SF3">
    <property type="entry name" value="ZINC TRANSPORT PROTEIN ZNTB"/>
    <property type="match status" value="1"/>
</dbReference>
<dbReference type="GO" id="GO:0015087">
    <property type="term" value="F:cobalt ion transmembrane transporter activity"/>
    <property type="evidence" value="ECO:0007669"/>
    <property type="project" value="TreeGrafter"/>
</dbReference>
<comment type="subcellular location">
    <subcellularLocation>
        <location evidence="1">Cell membrane</location>
        <topology evidence="1">Multi-pass membrane protein</topology>
    </subcellularLocation>
</comment>
<evidence type="ECO:0000313" key="12">
    <source>
        <dbReference type="EMBL" id="QAB15121.1"/>
    </source>
</evidence>
<name>A0A410H2H9_9GAMM</name>
<dbReference type="SUPFAM" id="SSF143865">
    <property type="entry name" value="CorA soluble domain-like"/>
    <property type="match status" value="1"/>
</dbReference>
<evidence type="ECO:0000256" key="8">
    <source>
        <dbReference type="ARBA" id="ARBA00022989"/>
    </source>
</evidence>
<dbReference type="Gene3D" id="3.30.460.20">
    <property type="entry name" value="CorA soluble domain-like"/>
    <property type="match status" value="1"/>
</dbReference>
<evidence type="ECO:0000313" key="13">
    <source>
        <dbReference type="Proteomes" id="UP000285478"/>
    </source>
</evidence>
<dbReference type="GO" id="GO:0015095">
    <property type="term" value="F:magnesium ion transmembrane transporter activity"/>
    <property type="evidence" value="ECO:0007669"/>
    <property type="project" value="TreeGrafter"/>
</dbReference>
<dbReference type="GO" id="GO:0005886">
    <property type="term" value="C:plasma membrane"/>
    <property type="evidence" value="ECO:0007669"/>
    <property type="project" value="UniProtKB-SubCell"/>
</dbReference>
<dbReference type="RefSeq" id="WP_128384699.1">
    <property type="nucleotide sequence ID" value="NZ_CP035033.1"/>
</dbReference>
<dbReference type="Pfam" id="PF01544">
    <property type="entry name" value="CorA"/>
    <property type="match status" value="1"/>
</dbReference>
<dbReference type="EMBL" id="CP035033">
    <property type="protein sequence ID" value="QAB15121.1"/>
    <property type="molecule type" value="Genomic_DNA"/>
</dbReference>
<dbReference type="SUPFAM" id="SSF144083">
    <property type="entry name" value="Magnesium transport protein CorA, transmembrane region"/>
    <property type="match status" value="1"/>
</dbReference>
<feature type="transmembrane region" description="Helical" evidence="11">
    <location>
        <begin position="267"/>
        <end position="289"/>
    </location>
</feature>
<evidence type="ECO:0000256" key="4">
    <source>
        <dbReference type="ARBA" id="ARBA00022475"/>
    </source>
</evidence>
<evidence type="ECO:0000256" key="11">
    <source>
        <dbReference type="SAM" id="Phobius"/>
    </source>
</evidence>
<dbReference type="KEGG" id="htr:EPV75_05270"/>
<evidence type="ECO:0000256" key="2">
    <source>
        <dbReference type="ARBA" id="ARBA00009765"/>
    </source>
</evidence>
<keyword evidence="6 11" id="KW-0812">Transmembrane</keyword>
<dbReference type="GO" id="GO:0000287">
    <property type="term" value="F:magnesium ion binding"/>
    <property type="evidence" value="ECO:0007669"/>
    <property type="project" value="TreeGrafter"/>
</dbReference>
<keyword evidence="4" id="KW-1003">Cell membrane</keyword>
<dbReference type="Gene3D" id="1.20.58.340">
    <property type="entry name" value="Magnesium transport protein CorA, transmembrane region"/>
    <property type="match status" value="2"/>
</dbReference>
<protein>
    <submittedName>
        <fullName evidence="12">Zinc transporter ZntB</fullName>
    </submittedName>
</protein>
<comment type="similarity">
    <text evidence="2">Belongs to the CorA metal ion transporter (MIT) (TC 1.A.35) family.</text>
</comment>
<evidence type="ECO:0000256" key="6">
    <source>
        <dbReference type="ARBA" id="ARBA00022692"/>
    </source>
</evidence>
<accession>A0A410H2H9</accession>
<keyword evidence="3" id="KW-0813">Transport</keyword>
<keyword evidence="5" id="KW-0997">Cell inner membrane</keyword>
<dbReference type="InterPro" id="IPR002523">
    <property type="entry name" value="MgTranspt_CorA/ZnTranspt_ZntB"/>
</dbReference>
<dbReference type="CDD" id="cd12833">
    <property type="entry name" value="ZntB-like_1"/>
    <property type="match status" value="1"/>
</dbReference>
<feature type="transmembrane region" description="Helical" evidence="11">
    <location>
        <begin position="301"/>
        <end position="321"/>
    </location>
</feature>
<organism evidence="12 13">
    <name type="scientific">Hydrogenovibrio thermophilus</name>
    <dbReference type="NCBI Taxonomy" id="265883"/>
    <lineage>
        <taxon>Bacteria</taxon>
        <taxon>Pseudomonadati</taxon>
        <taxon>Pseudomonadota</taxon>
        <taxon>Gammaproteobacteria</taxon>
        <taxon>Thiotrichales</taxon>
        <taxon>Piscirickettsiaceae</taxon>
        <taxon>Hydrogenovibrio</taxon>
    </lineage>
</organism>
<dbReference type="AlphaFoldDB" id="A0A410H2H9"/>